<evidence type="ECO:0000256" key="7">
    <source>
        <dbReference type="ARBA" id="ARBA00022801"/>
    </source>
</evidence>
<dbReference type="PIRSF" id="PIRSF002884">
    <property type="entry name" value="CheZ"/>
    <property type="match status" value="1"/>
</dbReference>
<evidence type="ECO:0000256" key="8">
    <source>
        <dbReference type="ARBA" id="ARBA00022912"/>
    </source>
</evidence>
<organism evidence="11 12">
    <name type="scientific">Bacterioplanoides pacificum</name>
    <dbReference type="NCBI Taxonomy" id="1171596"/>
    <lineage>
        <taxon>Bacteria</taxon>
        <taxon>Pseudomonadati</taxon>
        <taxon>Pseudomonadota</taxon>
        <taxon>Gammaproteobacteria</taxon>
        <taxon>Oceanospirillales</taxon>
        <taxon>Oceanospirillaceae</taxon>
        <taxon>Bacterioplanoides</taxon>
    </lineage>
</organism>
<keyword evidence="4 10" id="KW-0963">Cytoplasm</keyword>
<dbReference type="RefSeq" id="WP_376867943.1">
    <property type="nucleotide sequence ID" value="NZ_JBHRYB010000015.1"/>
</dbReference>
<comment type="subcellular location">
    <subcellularLocation>
        <location evidence="1 10">Cytoplasm</location>
    </subcellularLocation>
</comment>
<protein>
    <recommendedName>
        <fullName evidence="3 10">Protein phosphatase CheZ</fullName>
        <ecNumber evidence="10">3.1.3.-</ecNumber>
    </recommendedName>
    <alternativeName>
        <fullName evidence="9 10">Chemotaxis protein CheZ</fullName>
    </alternativeName>
</protein>
<evidence type="ECO:0000256" key="6">
    <source>
        <dbReference type="ARBA" id="ARBA00022779"/>
    </source>
</evidence>
<comment type="function">
    <text evidence="10">Plays an important role in bacterial chemotaxis signal transduction pathway by accelerating the dephosphorylation of phosphorylated CheY (CheY-P).</text>
</comment>
<dbReference type="InterPro" id="IPR050992">
    <property type="entry name" value="CheZ_family_phosphatases"/>
</dbReference>
<evidence type="ECO:0000256" key="4">
    <source>
        <dbReference type="ARBA" id="ARBA00022490"/>
    </source>
</evidence>
<evidence type="ECO:0000256" key="2">
    <source>
        <dbReference type="ARBA" id="ARBA00005908"/>
    </source>
</evidence>
<dbReference type="Proteomes" id="UP001595722">
    <property type="component" value="Unassembled WGS sequence"/>
</dbReference>
<dbReference type="PANTHER" id="PTHR43693">
    <property type="entry name" value="PROTEIN PHOSPHATASE CHEZ"/>
    <property type="match status" value="1"/>
</dbReference>
<proteinExistence type="inferred from homology"/>
<keyword evidence="5 10" id="KW-0145">Chemotaxis</keyword>
<keyword evidence="6 10" id="KW-0283">Flagellar rotation</keyword>
<keyword evidence="7 10" id="KW-0378">Hydrolase</keyword>
<gene>
    <name evidence="11" type="ORF">ACFOMG_15445</name>
</gene>
<dbReference type="SUPFAM" id="SSF75708">
    <property type="entry name" value="Chemotaxis phosphatase CheZ"/>
    <property type="match status" value="1"/>
</dbReference>
<evidence type="ECO:0000256" key="5">
    <source>
        <dbReference type="ARBA" id="ARBA00022500"/>
    </source>
</evidence>
<keyword evidence="8 10" id="KW-0904">Protein phosphatase</keyword>
<evidence type="ECO:0000313" key="12">
    <source>
        <dbReference type="Proteomes" id="UP001595722"/>
    </source>
</evidence>
<dbReference type="Gene3D" id="1.10.287.500">
    <property type="entry name" value="Helix hairpin bin"/>
    <property type="match status" value="1"/>
</dbReference>
<dbReference type="InterPro" id="IPR007439">
    <property type="entry name" value="Chemotax_Pase_CheZ"/>
</dbReference>
<dbReference type="Pfam" id="PF04344">
    <property type="entry name" value="CheZ"/>
    <property type="match status" value="1"/>
</dbReference>
<comment type="similarity">
    <text evidence="2 10">Belongs to the CheZ family.</text>
</comment>
<reference evidence="12" key="1">
    <citation type="journal article" date="2019" name="Int. J. Syst. Evol. Microbiol.">
        <title>The Global Catalogue of Microorganisms (GCM) 10K type strain sequencing project: providing services to taxonomists for standard genome sequencing and annotation.</title>
        <authorList>
            <consortium name="The Broad Institute Genomics Platform"/>
            <consortium name="The Broad Institute Genome Sequencing Center for Infectious Disease"/>
            <person name="Wu L."/>
            <person name="Ma J."/>
        </authorList>
    </citation>
    <scope>NUCLEOTIDE SEQUENCE [LARGE SCALE GENOMIC DNA]</scope>
    <source>
        <strain evidence="12">KCTC 42424</strain>
    </source>
</reference>
<accession>A0ABV7VVE5</accession>
<sequence length="261" mass="28456">MADIKSNTDDAAVGSEIKSLAENMLLQLESGDLGKAVALVNDLNQLRDQTLYNEIGRLTRALHESIKNLRIDSVGAGSEIEHATDKLAYVVEMTDKSANRTMDLVDASLPLASDINSRAEELSHQWQRFLNKELKPDEFRALSKSINSFLKDSALQSHKLQGQLSDIMLAQDFQDLTGQVIHKVAELVRDVEIRLVNLVAMAGHVDSITGITHSDLDTATEQSADQEGADIAAEGPQINKSSDDVVSSQDDVDDLLSSLGF</sequence>
<comment type="subunit">
    <text evidence="10">Homodimer.</text>
</comment>
<evidence type="ECO:0000256" key="3">
    <source>
        <dbReference type="ARBA" id="ARBA00018484"/>
    </source>
</evidence>
<dbReference type="EMBL" id="JBHRYB010000015">
    <property type="protein sequence ID" value="MFC3681498.1"/>
    <property type="molecule type" value="Genomic_DNA"/>
</dbReference>
<dbReference type="PANTHER" id="PTHR43693:SF1">
    <property type="entry name" value="PROTEIN PHOSPHATASE CHEZ"/>
    <property type="match status" value="1"/>
</dbReference>
<comment type="caution">
    <text evidence="11">The sequence shown here is derived from an EMBL/GenBank/DDBJ whole genome shotgun (WGS) entry which is preliminary data.</text>
</comment>
<evidence type="ECO:0000256" key="9">
    <source>
        <dbReference type="ARBA" id="ARBA00029599"/>
    </source>
</evidence>
<evidence type="ECO:0000256" key="10">
    <source>
        <dbReference type="PIRNR" id="PIRNR002884"/>
    </source>
</evidence>
<name>A0ABV7VVE5_9GAMM</name>
<dbReference type="EC" id="3.1.3.-" evidence="10"/>
<keyword evidence="12" id="KW-1185">Reference proteome</keyword>
<evidence type="ECO:0000256" key="1">
    <source>
        <dbReference type="ARBA" id="ARBA00004496"/>
    </source>
</evidence>
<evidence type="ECO:0000313" key="11">
    <source>
        <dbReference type="EMBL" id="MFC3681498.1"/>
    </source>
</evidence>